<gene>
    <name evidence="1" type="ordered locus">TC_0845</name>
</gene>
<name>Q9PJI4_CHLMU</name>
<sequence>MGSCAQQSGLIRNSCPRTYLFSMGMAPVLANRGSFLRLRIPCFFSDYSLVFYRFWSRSLLAKKSLVYLCTSWFFSGLSRISLASRQFKITLLLPQISLLSLFLLIEILSRQMYNPKIYLSGETVFSRSKSIKGEKPFLLRLIISCGSLQS</sequence>
<organism evidence="1 2">
    <name type="scientific">Chlamydia muridarum (strain MoPn / Nigg)</name>
    <dbReference type="NCBI Taxonomy" id="243161"/>
    <lineage>
        <taxon>Bacteria</taxon>
        <taxon>Pseudomonadati</taxon>
        <taxon>Chlamydiota</taxon>
        <taxon>Chlamydiia</taxon>
        <taxon>Chlamydiales</taxon>
        <taxon>Chlamydiaceae</taxon>
        <taxon>Chlamydia/Chlamydophila group</taxon>
        <taxon>Chlamydia</taxon>
    </lineage>
</organism>
<evidence type="ECO:0000313" key="2">
    <source>
        <dbReference type="Proteomes" id="UP000000800"/>
    </source>
</evidence>
<protein>
    <submittedName>
        <fullName evidence="1">Uncharacterized protein</fullName>
    </submittedName>
</protein>
<dbReference type="PIR" id="A81658">
    <property type="entry name" value="A81658"/>
</dbReference>
<dbReference type="HOGENOM" id="CLU_1737277_0_0_0"/>
<accession>Q9PJI4</accession>
<dbReference type="EMBL" id="AE002160">
    <property type="protein sequence ID" value="AAF39643.1"/>
    <property type="molecule type" value="Genomic_DNA"/>
</dbReference>
<dbReference type="Proteomes" id="UP000000800">
    <property type="component" value="Chromosome"/>
</dbReference>
<dbReference type="AlphaFoldDB" id="Q9PJI4"/>
<reference evidence="1 2" key="1">
    <citation type="journal article" date="2000" name="Nucleic Acids Res.">
        <title>Genome sequences of Chlamydia trachomatis MoPn and Chlamydia pneumoniae AR39.</title>
        <authorList>
            <person name="Read T.D."/>
            <person name="Brunham R.C."/>
            <person name="Shen C."/>
            <person name="Gill S.R."/>
            <person name="Heidelberg J.F."/>
            <person name="White O."/>
            <person name="Hickey E.K."/>
            <person name="Peterson J.D."/>
            <person name="Utterback T.R."/>
            <person name="Berry K.J."/>
            <person name="Bass S."/>
            <person name="Linher K.D."/>
            <person name="Weidman J.F."/>
            <person name="Khouri H.M."/>
            <person name="Craven B."/>
            <person name="Bowman C."/>
            <person name="Dodson R.J."/>
            <person name="Gwinn M.L."/>
            <person name="Nelson W.C."/>
            <person name="DeBoy R.T."/>
            <person name="Kolonay J.F."/>
            <person name="McClarty G."/>
            <person name="Salzberg S.L."/>
            <person name="Eisen J.A."/>
            <person name="Fraser C.M."/>
        </authorList>
    </citation>
    <scope>NUCLEOTIDE SEQUENCE [LARGE SCALE GENOMIC DNA]</scope>
    <source>
        <strain evidence="2">MoPn / Nigg</strain>
    </source>
</reference>
<proteinExistence type="predicted"/>
<evidence type="ECO:0000313" key="1">
    <source>
        <dbReference type="EMBL" id="AAF39643.1"/>
    </source>
</evidence>
<dbReference type="KEGG" id="cmu:TC_0845"/>
<keyword evidence="2" id="KW-1185">Reference proteome</keyword>